<sequence>MSAGPFECLQTCLLLTWGVNPIFLIPPDVSRQDEAEGELSEGEPWYGNSSETPSEASYGEVQENYKLSLEDRIQEQSTSPDTSLGSATPSSHTLELVALDGDVLRDSLQGQDHLSPGLSSLCEDDSPGSTKPLSSNLRRLLEAGSLKLDATATANGRVESPVNVAPNLSFSPPSHHAQQLSVLARKLAEKQEQNDQYTPSNRFIWNQGKWLPNSTTTCGLSPDSAILKLKAAANAVLQDKSLARTEETMRFESFSSPFSSQSASSTLAALSKKVSERSLTPGQEHPPPASSFLSLASMTSSAALLKEVAARAAGSLLAEKSSLVPEDPLPPPPSEKMQEKVTPPPQPPPPPPPPPQSLELLLLPVPKGRVSKPSNSASSPRQRHVRLPRVPESCLMGPGLRGTPLSPSRGRHRGTPLMHLLVQSLLAPVGTQHQVPTPLMCPAAHAAPPTLTCSLLVICHYV</sequence>
<gene>
    <name evidence="2" type="ORF">D623_10016911</name>
</gene>
<dbReference type="Proteomes" id="UP000052978">
    <property type="component" value="Unassembled WGS sequence"/>
</dbReference>
<feature type="region of interest" description="Disordered" evidence="1">
    <location>
        <begin position="273"/>
        <end position="292"/>
    </location>
</feature>
<dbReference type="AlphaFoldDB" id="S7MR94"/>
<evidence type="ECO:0000313" key="2">
    <source>
        <dbReference type="EMBL" id="EPQ06884.1"/>
    </source>
</evidence>
<dbReference type="eggNOG" id="KOG1721">
    <property type="taxonomic scope" value="Eukaryota"/>
</dbReference>
<evidence type="ECO:0000256" key="1">
    <source>
        <dbReference type="SAM" id="MobiDB-lite"/>
    </source>
</evidence>
<feature type="region of interest" description="Disordered" evidence="1">
    <location>
        <begin position="321"/>
        <end position="360"/>
    </location>
</feature>
<name>S7MR94_MYOBR</name>
<reference evidence="2 3" key="1">
    <citation type="journal article" date="2013" name="Nat. Commun.">
        <title>Genome analysis reveals insights into physiology and longevity of the Brandt's bat Myotis brandtii.</title>
        <authorList>
            <person name="Seim I."/>
            <person name="Fang X."/>
            <person name="Xiong Z."/>
            <person name="Lobanov A.V."/>
            <person name="Huang Z."/>
            <person name="Ma S."/>
            <person name="Feng Y."/>
            <person name="Turanov A.A."/>
            <person name="Zhu Y."/>
            <person name="Lenz T.L."/>
            <person name="Gerashchenko M.V."/>
            <person name="Fan D."/>
            <person name="Hee Yim S."/>
            <person name="Yao X."/>
            <person name="Jordan D."/>
            <person name="Xiong Y."/>
            <person name="Ma Y."/>
            <person name="Lyapunov A.N."/>
            <person name="Chen G."/>
            <person name="Kulakova O.I."/>
            <person name="Sun Y."/>
            <person name="Lee S.G."/>
            <person name="Bronson R.T."/>
            <person name="Moskalev A.A."/>
            <person name="Sunyaev S.R."/>
            <person name="Zhang G."/>
            <person name="Krogh A."/>
            <person name="Wang J."/>
            <person name="Gladyshev V.N."/>
        </authorList>
    </citation>
    <scope>NUCLEOTIDE SEQUENCE [LARGE SCALE GENOMIC DNA]</scope>
</reference>
<dbReference type="EMBL" id="KE162068">
    <property type="protein sequence ID" value="EPQ06884.1"/>
    <property type="molecule type" value="Genomic_DNA"/>
</dbReference>
<feature type="compositionally biased region" description="Pro residues" evidence="1">
    <location>
        <begin position="342"/>
        <end position="356"/>
    </location>
</feature>
<accession>S7MR94</accession>
<organism evidence="2 3">
    <name type="scientific">Myotis brandtii</name>
    <name type="common">Brandt's bat</name>
    <dbReference type="NCBI Taxonomy" id="109478"/>
    <lineage>
        <taxon>Eukaryota</taxon>
        <taxon>Metazoa</taxon>
        <taxon>Chordata</taxon>
        <taxon>Craniata</taxon>
        <taxon>Vertebrata</taxon>
        <taxon>Euteleostomi</taxon>
        <taxon>Mammalia</taxon>
        <taxon>Eutheria</taxon>
        <taxon>Laurasiatheria</taxon>
        <taxon>Chiroptera</taxon>
        <taxon>Yangochiroptera</taxon>
        <taxon>Vespertilionidae</taxon>
        <taxon>Myotis</taxon>
    </lineage>
</organism>
<keyword evidence="3" id="KW-1185">Reference proteome</keyword>
<feature type="region of interest" description="Disordered" evidence="1">
    <location>
        <begin position="33"/>
        <end position="58"/>
    </location>
</feature>
<evidence type="ECO:0000313" key="3">
    <source>
        <dbReference type="Proteomes" id="UP000052978"/>
    </source>
</evidence>
<proteinExistence type="predicted"/>
<protein>
    <submittedName>
        <fullName evidence="2">Zinc finger protein 827</fullName>
    </submittedName>
</protein>